<evidence type="ECO:0000313" key="3">
    <source>
        <dbReference type="EMBL" id="SFC81811.1"/>
    </source>
</evidence>
<keyword evidence="4" id="KW-1185">Reference proteome</keyword>
<feature type="region of interest" description="Disordered" evidence="1">
    <location>
        <begin position="44"/>
        <end position="71"/>
    </location>
</feature>
<accession>A0A1I1M8T5</accession>
<dbReference type="STRING" id="910347.SAMN05421773_106152"/>
<reference evidence="3 4" key="1">
    <citation type="submission" date="2016-10" db="EMBL/GenBank/DDBJ databases">
        <authorList>
            <person name="de Groot N.N."/>
        </authorList>
    </citation>
    <scope>NUCLEOTIDE SEQUENCE [LARGE SCALE GENOMIC DNA]</scope>
    <source>
        <strain evidence="3 4">CGMCC 4.5739</strain>
    </source>
</reference>
<dbReference type="AlphaFoldDB" id="A0A1I1M8T5"/>
<dbReference type="PANTHER" id="PTHR40446">
    <property type="entry name" value="N-ACETYLGLUCOSAMINE-1-PHOSPHODIESTER ALPHA-N-ACETYLGLUCOSAMINIDASE"/>
    <property type="match status" value="1"/>
</dbReference>
<dbReference type="EMBL" id="FOLM01000006">
    <property type="protein sequence ID" value="SFC81811.1"/>
    <property type="molecule type" value="Genomic_DNA"/>
</dbReference>
<dbReference type="Pfam" id="PF09992">
    <property type="entry name" value="NAGPA"/>
    <property type="match status" value="1"/>
</dbReference>
<dbReference type="PANTHER" id="PTHR40446:SF2">
    <property type="entry name" value="N-ACETYLGLUCOSAMINE-1-PHOSPHODIESTER ALPHA-N-ACETYLGLUCOSAMINIDASE"/>
    <property type="match status" value="1"/>
</dbReference>
<gene>
    <name evidence="3" type="ORF">SAMN05421773_106152</name>
</gene>
<organism evidence="3 4">
    <name type="scientific">Streptomyces aidingensis</name>
    <dbReference type="NCBI Taxonomy" id="910347"/>
    <lineage>
        <taxon>Bacteria</taxon>
        <taxon>Bacillati</taxon>
        <taxon>Actinomycetota</taxon>
        <taxon>Actinomycetes</taxon>
        <taxon>Kitasatosporales</taxon>
        <taxon>Streptomycetaceae</taxon>
        <taxon>Streptomyces</taxon>
    </lineage>
</organism>
<feature type="compositionally biased region" description="Low complexity" evidence="1">
    <location>
        <begin position="44"/>
        <end position="56"/>
    </location>
</feature>
<dbReference type="InterPro" id="IPR018711">
    <property type="entry name" value="NAGPA"/>
</dbReference>
<sequence length="1089" mass="112631">MADAQWQGRAGGRPAGAARRRLAAQALTVAALLLWLVPPAVPSAAAGPDRAPAAGGLLSSGPPAGDATARGSAFEETLGVTDANGLELSRQQQTLAPGAELTAVRRRETDAWLDIRQLSLDLGHDLSVDYLGPATVSERGTLSELTAAHAPGPGRATVAALNADFFDINVTEAPLAPGVRNGELVQSGSPGRHHAVGIDEDGTGRVLHILFEGKAETAAGDELPLSAYNSPVIPEDGIGVFTDGWGAADRALTVRGSPLVTEVLVEDGEVTSVSAKPDGEPLPEGVTALLGRDAGATALAGLAAGDRIDLAYTVRTDDGLPLPRTAVGGGELLVTDGQPHNWEGAPNNLAAPRTAVGFSRDGQRMFVLVVDGRQAHSGGVTLTRLAEMMRQLGAWEALNLDGGGSTTLLARDPGAETPRLVNSPSDGREREVPNGLAITAPTGSGDPAALTVRTVIDPARAATAEVLGGGRPERVFPGLTRALSAVGHDETFGPAPGAAGSTVWRTEGTAAGEVGADGVFTAGRPGTAEVRASSGSARGSLRLTVIGELARLTSTQRRIGLTGAGDTAWFGLLGHDATGTSAPVEPADVTLEYDRSLFAVRPEADSGGFVVTALADGFTSGRITARAGGVSTVLGAGIGLEETVVADFENAGDWRFSHSRAAGSLSPAPDGHQDTALRLSYDFSLSESARTARATPPAEIPVTGRPSAFALWVHGDGRGAWPALHLLDATGTSRVLRGPHIDHQGWRRIVFEVPDDIPQPVSVYRFYLTETRPPVRYRGEILIDELTALTPQEVELPEETGPAGPVFAEAAEVAGREWRFAVVSGAGLEAAAGPDGEAARTARAALAEIQSAGPEFVVVNGDWVAGGTAENLAFARELLTGELTVPWVYVPGDAEMHGGSLEGWEAEFGETRRVFDHRGTRFITLDTSTRSISGGGLEQWLELRSRLLDAARDENVGAVAVITHVPPRDTSVRDTGRLTDRMDALLLEHWLTGFRAATGKGVTCLGGHAGLFDAYLHSGVPYVLGGGLTGAPAASGEAGAVNGWTLFGVDRLSAADWLGVRRDPSRGGPDWLSAEIRPHPAAAAAAAAG</sequence>
<dbReference type="RefSeq" id="WP_139238328.1">
    <property type="nucleotide sequence ID" value="NZ_FOLM01000006.1"/>
</dbReference>
<evidence type="ECO:0000259" key="2">
    <source>
        <dbReference type="Pfam" id="PF09992"/>
    </source>
</evidence>
<dbReference type="Gene3D" id="3.60.21.10">
    <property type="match status" value="1"/>
</dbReference>
<evidence type="ECO:0000313" key="4">
    <source>
        <dbReference type="Proteomes" id="UP000199207"/>
    </source>
</evidence>
<proteinExistence type="predicted"/>
<feature type="domain" description="Phosphodiester glycosidase" evidence="2">
    <location>
        <begin position="263"/>
        <end position="439"/>
    </location>
</feature>
<dbReference type="InterPro" id="IPR029052">
    <property type="entry name" value="Metallo-depent_PP-like"/>
</dbReference>
<evidence type="ECO:0000256" key="1">
    <source>
        <dbReference type="SAM" id="MobiDB-lite"/>
    </source>
</evidence>
<name>A0A1I1M8T5_9ACTN</name>
<dbReference type="Proteomes" id="UP000199207">
    <property type="component" value="Unassembled WGS sequence"/>
</dbReference>
<feature type="region of interest" description="Disordered" evidence="1">
    <location>
        <begin position="412"/>
        <end position="432"/>
    </location>
</feature>
<dbReference type="OrthoDB" id="9809781at2"/>
<dbReference type="SUPFAM" id="SSF56300">
    <property type="entry name" value="Metallo-dependent phosphatases"/>
    <property type="match status" value="1"/>
</dbReference>
<protein>
    <recommendedName>
        <fullName evidence="2">Phosphodiester glycosidase domain-containing protein</fullName>
    </recommendedName>
</protein>